<evidence type="ECO:0000256" key="1">
    <source>
        <dbReference type="SAM" id="MobiDB-lite"/>
    </source>
</evidence>
<reference evidence="3" key="1">
    <citation type="submission" date="2021-01" db="EMBL/GenBank/DDBJ databases">
        <authorList>
            <person name="Corre E."/>
            <person name="Pelletier E."/>
            <person name="Niang G."/>
            <person name="Scheremetjew M."/>
            <person name="Finn R."/>
            <person name="Kale V."/>
            <person name="Holt S."/>
            <person name="Cochrane G."/>
            <person name="Meng A."/>
            <person name="Brown T."/>
            <person name="Cohen L."/>
        </authorList>
    </citation>
    <scope>NUCLEOTIDE SEQUENCE</scope>
    <source>
        <strain evidence="3">E4-10</strain>
    </source>
</reference>
<proteinExistence type="predicted"/>
<feature type="chain" id="PRO_5031429852" evidence="2">
    <location>
        <begin position="22"/>
        <end position="558"/>
    </location>
</feature>
<feature type="signal peptide" evidence="2">
    <location>
        <begin position="1"/>
        <end position="21"/>
    </location>
</feature>
<protein>
    <submittedName>
        <fullName evidence="3">Uncharacterized protein</fullName>
    </submittedName>
</protein>
<gene>
    <name evidence="3" type="ORF">CROE0942_LOCUS16494</name>
</gene>
<dbReference type="EMBL" id="HBET01024388">
    <property type="protein sequence ID" value="CAD8572114.1"/>
    <property type="molecule type" value="Transcribed_RNA"/>
</dbReference>
<accession>A0A7S0K718</accession>
<name>A0A7S0K718_CAFRO</name>
<dbReference type="AlphaFoldDB" id="A0A7S0K718"/>
<keyword evidence="2" id="KW-0732">Signal</keyword>
<sequence length="558" mass="56353">MRVWLLAAAAFGALLAERAAAQRKAAPAAPEASKAARQAWMVGAPMSALLHSVRAKEGPSAPLTDELPSWIPRIEVHKHCSQRLGHGVAASHQAKLATHPCVDRLPSEIALFASAPPARLHFQVTRLAAGGLDGPSPDLGSIVSALKQLAPGGNNRASARANASPLLRVTSSLDIKQYGEAPALVAALASSVGARGPADDGSASSTSFRATEAQEGPSAPALRTGLLARSMARTFRSGAARLSEQAAEAETAEGGVVLPVLLVDEELVPSLEGGKDADWGVAHMGEGAAEEDGRPAVVVVAVVRRRGDVEVIDVDATAKAAGSVLRLIGALPPPGSVIAEGRGQWAARSWGEAVTSVGESAAVALAWPSVLVRGLAAARLQAASAMLSAARIDESNAHLLDTRLWSGLVSRWAGTARLQARAAELGREALGLASGGADGRRRAATAAGTGGAEPAPGVRARFLAAAAHLLAEADAAFEAAAALAVAADHAHGGCGTWVEDSPAGVGTIVAWGSAVAGSPLSLLGGALLSLALGTGARMALLASQRHARAVSMRGRKGI</sequence>
<organism evidence="3">
    <name type="scientific">Cafeteria roenbergensis</name>
    <name type="common">Marine flagellate</name>
    <dbReference type="NCBI Taxonomy" id="33653"/>
    <lineage>
        <taxon>Eukaryota</taxon>
        <taxon>Sar</taxon>
        <taxon>Stramenopiles</taxon>
        <taxon>Bigyra</taxon>
        <taxon>Opalozoa</taxon>
        <taxon>Bicosoecida</taxon>
        <taxon>Cafeteriaceae</taxon>
        <taxon>Cafeteria</taxon>
    </lineage>
</organism>
<evidence type="ECO:0000256" key="2">
    <source>
        <dbReference type="SAM" id="SignalP"/>
    </source>
</evidence>
<evidence type="ECO:0000313" key="3">
    <source>
        <dbReference type="EMBL" id="CAD8572114.1"/>
    </source>
</evidence>
<feature type="region of interest" description="Disordered" evidence="1">
    <location>
        <begin position="195"/>
        <end position="222"/>
    </location>
</feature>